<dbReference type="InterPro" id="IPR050766">
    <property type="entry name" value="Bact_Lucif_Oxidored"/>
</dbReference>
<dbReference type="AlphaFoldDB" id="A0A2Z4AQT8"/>
<keyword evidence="4 6" id="KW-0503">Monooxygenase</keyword>
<dbReference type="EMBL" id="CP029803">
    <property type="protein sequence ID" value="AWT60312.1"/>
    <property type="molecule type" value="Genomic_DNA"/>
</dbReference>
<evidence type="ECO:0000256" key="4">
    <source>
        <dbReference type="ARBA" id="ARBA00023033"/>
    </source>
</evidence>
<dbReference type="KEGG" id="mtar:DF168_01518"/>
<protein>
    <submittedName>
        <fullName evidence="6">3,6-diketocamphane 1,6 monooxygenase</fullName>
        <ecNumber evidence="6">1.14.13.-</ecNumber>
    </submittedName>
</protein>
<evidence type="ECO:0000313" key="6">
    <source>
        <dbReference type="EMBL" id="AWT60312.1"/>
    </source>
</evidence>
<evidence type="ECO:0000259" key="5">
    <source>
        <dbReference type="Pfam" id="PF00296"/>
    </source>
</evidence>
<keyword evidence="2" id="KW-0285">Flavoprotein</keyword>
<keyword evidence="3 6" id="KW-0560">Oxidoreductase</keyword>
<dbReference type="InterPro" id="IPR011251">
    <property type="entry name" value="Luciferase-like_dom"/>
</dbReference>
<dbReference type="SUPFAM" id="SSF51679">
    <property type="entry name" value="Bacterial luciferase-like"/>
    <property type="match status" value="1"/>
</dbReference>
<reference evidence="6 7" key="1">
    <citation type="submission" date="2018-06" db="EMBL/GenBank/DDBJ databases">
        <title>Draft Genome Sequence of a Novel Marine Bacterium Related to the Verrucomicrobia.</title>
        <authorList>
            <person name="Vosseberg J."/>
            <person name="Martijn J."/>
            <person name="Ettema T.J.G."/>
        </authorList>
    </citation>
    <scope>NUCLEOTIDE SEQUENCE [LARGE SCALE GENOMIC DNA]</scope>
    <source>
        <strain evidence="6">TARA_B100001123</strain>
    </source>
</reference>
<dbReference type="InterPro" id="IPR036661">
    <property type="entry name" value="Luciferase-like_sf"/>
</dbReference>
<dbReference type="EC" id="1.14.13.-" evidence="6"/>
<dbReference type="Gene3D" id="3.20.20.30">
    <property type="entry name" value="Luciferase-like domain"/>
    <property type="match status" value="1"/>
</dbReference>
<dbReference type="PANTHER" id="PTHR30137">
    <property type="entry name" value="LUCIFERASE-LIKE MONOOXYGENASE"/>
    <property type="match status" value="1"/>
</dbReference>
<dbReference type="Pfam" id="PF00296">
    <property type="entry name" value="Bac_luciferase"/>
    <property type="match status" value="1"/>
</dbReference>
<evidence type="ECO:0000256" key="3">
    <source>
        <dbReference type="ARBA" id="ARBA00023002"/>
    </source>
</evidence>
<accession>A0A2Z4AQT8</accession>
<gene>
    <name evidence="6" type="primary">3,6_1</name>
    <name evidence="6" type="ORF">DF168_01518</name>
</gene>
<evidence type="ECO:0000256" key="1">
    <source>
        <dbReference type="ARBA" id="ARBA00010426"/>
    </source>
</evidence>
<dbReference type="GO" id="GO:0005829">
    <property type="term" value="C:cytosol"/>
    <property type="evidence" value="ECO:0007669"/>
    <property type="project" value="TreeGrafter"/>
</dbReference>
<dbReference type="PANTHER" id="PTHR30137:SF16">
    <property type="entry name" value="BLL0895 PROTEIN"/>
    <property type="match status" value="1"/>
</dbReference>
<dbReference type="Proteomes" id="UP000247465">
    <property type="component" value="Chromosome"/>
</dbReference>
<dbReference type="GO" id="GO:0016705">
    <property type="term" value="F:oxidoreductase activity, acting on paired donors, with incorporation or reduction of molecular oxygen"/>
    <property type="evidence" value="ECO:0007669"/>
    <property type="project" value="InterPro"/>
</dbReference>
<comment type="similarity">
    <text evidence="1">Belongs to the bacterial luciferase oxidoreductase family.</text>
</comment>
<evidence type="ECO:0000313" key="7">
    <source>
        <dbReference type="Proteomes" id="UP000247465"/>
    </source>
</evidence>
<feature type="domain" description="Luciferase-like" evidence="5">
    <location>
        <begin position="1"/>
        <end position="323"/>
    </location>
</feature>
<organism evidence="6 7">
    <name type="scientific">Candidatus Moanibacter tarae</name>
    <dbReference type="NCBI Taxonomy" id="2200854"/>
    <lineage>
        <taxon>Bacteria</taxon>
        <taxon>Pseudomonadati</taxon>
        <taxon>Verrucomicrobiota</taxon>
        <taxon>Opitutia</taxon>
        <taxon>Puniceicoccales</taxon>
        <taxon>Puniceicoccales incertae sedis</taxon>
        <taxon>Candidatus Moanibacter</taxon>
    </lineage>
</organism>
<proteinExistence type="inferred from homology"/>
<sequence length="358" mass="40444">MEVGFFTMPMHPPGVDYTESLEHDLEQIITLDKLGFCEAWIGEHFTSAWENIPAPDLLIASAIHQTESIVLGTGVTCMPNHNPFMIASRIAQLDHMCRGRFHWGVGSGGFPGDFEVFGFDPKTGEQRGMTNDAIDLVLKLWDNPRPGLYDHKHWRFTVPERDNEIGLWYHMKPYQKPHPPIGVAGVTVKSSTLVTAGARGWIPMSINVVPTRIIQSHWEAVLEGAEKANIIADRSKWRIARNIFVAETTKEARKQAINGSLGRDFRDYFLHLLPKCKMLDLMKSDPNMPDSDVTLEYLADEIWVVGSPEHVAEKLQQLYEDIGGFGVLLALGHEWDPKEAWLNSMRLLKEEVLPRLGN</sequence>
<evidence type="ECO:0000256" key="2">
    <source>
        <dbReference type="ARBA" id="ARBA00022630"/>
    </source>
</evidence>
<name>A0A2Z4AQT8_9BACT</name>
<dbReference type="GO" id="GO:0004497">
    <property type="term" value="F:monooxygenase activity"/>
    <property type="evidence" value="ECO:0007669"/>
    <property type="project" value="UniProtKB-KW"/>
</dbReference>